<gene>
    <name evidence="4" type="ORF">UFOVP650_74</name>
</gene>
<dbReference type="InterPro" id="IPR029063">
    <property type="entry name" value="SAM-dependent_MTases_sf"/>
</dbReference>
<reference evidence="4" key="1">
    <citation type="submission" date="2020-04" db="EMBL/GenBank/DDBJ databases">
        <authorList>
            <person name="Chiriac C."/>
            <person name="Salcher M."/>
            <person name="Ghai R."/>
            <person name="Kavagutti S V."/>
        </authorList>
    </citation>
    <scope>NUCLEOTIDE SEQUENCE</scope>
</reference>
<dbReference type="EMBL" id="LR796623">
    <property type="protein sequence ID" value="CAB4155079.1"/>
    <property type="molecule type" value="Genomic_DNA"/>
</dbReference>
<evidence type="ECO:0000256" key="1">
    <source>
        <dbReference type="ARBA" id="ARBA00022603"/>
    </source>
</evidence>
<sequence length="515" mass="56789">METLTIEYQPIETTKTAAANPKAHDIATIKASLSRFGFCELPAVNERTGRLVAGHGRREALLELQAAGDPPPANIRVGADGKWLWPVLRGHAFKNATEADAYLVASNNTTIAGGWDTSKLAKLLDGIRTKGGAELTGTGFTSRALDRMLSKAQQSREVKEVDLPDLPKAPVTRVGDIWTLGEHVVVCGDCRDSTVMARLMGKLLADLVSADPPYGMGKEKDGVVGDNQYGAKLDQFQVEWWSTARGVMRETAAAYVWGNPLDLWRWWFGALASSEELTFRNEIVWNKGGGHGQRAAAHLQYATATERALFFALGHQGLGHRNQSRYWDGWDPLRLYLKGEIDSLGLKTHDVNQLTGTTNMFQHWFSRSQWAMIPEEAYTLLQQATGGFPRSYAQLKSEHEKLRLEFERQLTSERAYHDNTHSAMTDVWDFPRVSGGERYGHATPKPVLLVTRQLLTSCPVGGVVLAPFGGTGPEVLAAEQTGRKARVVELQPAYVDVIVERWQQLTGAKATRGVG</sequence>
<feature type="domain" description="DNA methylase N-4/N-6" evidence="3">
    <location>
        <begin position="206"/>
        <end position="499"/>
    </location>
</feature>
<proteinExistence type="predicted"/>
<dbReference type="Pfam" id="PF01555">
    <property type="entry name" value="N6_N4_Mtase"/>
    <property type="match status" value="1"/>
</dbReference>
<organism evidence="4">
    <name type="scientific">uncultured Caudovirales phage</name>
    <dbReference type="NCBI Taxonomy" id="2100421"/>
    <lineage>
        <taxon>Viruses</taxon>
        <taxon>Duplodnaviria</taxon>
        <taxon>Heunggongvirae</taxon>
        <taxon>Uroviricota</taxon>
        <taxon>Caudoviricetes</taxon>
        <taxon>Peduoviridae</taxon>
        <taxon>Maltschvirus</taxon>
        <taxon>Maltschvirus maltsch</taxon>
    </lineage>
</organism>
<protein>
    <submittedName>
        <fullName evidence="4">DNA methylase N-4/N-6</fullName>
    </submittedName>
</protein>
<evidence type="ECO:0000259" key="3">
    <source>
        <dbReference type="Pfam" id="PF01555"/>
    </source>
</evidence>
<dbReference type="PRINTS" id="PR00508">
    <property type="entry name" value="S21N4MTFRASE"/>
</dbReference>
<evidence type="ECO:0000313" key="4">
    <source>
        <dbReference type="EMBL" id="CAB4155079.1"/>
    </source>
</evidence>
<dbReference type="Gene3D" id="3.40.50.150">
    <property type="entry name" value="Vaccinia Virus protein VP39"/>
    <property type="match status" value="1"/>
</dbReference>
<dbReference type="SUPFAM" id="SSF53335">
    <property type="entry name" value="S-adenosyl-L-methionine-dependent methyltransferases"/>
    <property type="match status" value="1"/>
</dbReference>
<dbReference type="GO" id="GO:0032259">
    <property type="term" value="P:methylation"/>
    <property type="evidence" value="ECO:0007669"/>
    <property type="project" value="UniProtKB-KW"/>
</dbReference>
<accession>A0A6J5N7P1</accession>
<dbReference type="InterPro" id="IPR002941">
    <property type="entry name" value="DNA_methylase_N4/N6"/>
</dbReference>
<keyword evidence="2" id="KW-0808">Transferase</keyword>
<dbReference type="GO" id="GO:0008170">
    <property type="term" value="F:N-methyltransferase activity"/>
    <property type="evidence" value="ECO:0007669"/>
    <property type="project" value="InterPro"/>
</dbReference>
<dbReference type="InterPro" id="IPR001091">
    <property type="entry name" value="RM_Methyltransferase"/>
</dbReference>
<name>A0A6J5N7P1_9CAUD</name>
<dbReference type="GO" id="GO:0003677">
    <property type="term" value="F:DNA binding"/>
    <property type="evidence" value="ECO:0007669"/>
    <property type="project" value="InterPro"/>
</dbReference>
<keyword evidence="1 4" id="KW-0489">Methyltransferase</keyword>
<evidence type="ECO:0000256" key="2">
    <source>
        <dbReference type="ARBA" id="ARBA00022679"/>
    </source>
</evidence>